<proteinExistence type="predicted"/>
<dbReference type="NCBIfam" id="TIGR01537">
    <property type="entry name" value="portal_HK97"/>
    <property type="match status" value="1"/>
</dbReference>
<dbReference type="RefSeq" id="WP_159346010.1">
    <property type="nucleotide sequence ID" value="NZ_JBALOT010000066.1"/>
</dbReference>
<dbReference type="EMBL" id="VDEM01000055">
    <property type="protein sequence ID" value="KAF0822519.1"/>
    <property type="molecule type" value="Genomic_DNA"/>
</dbReference>
<gene>
    <name evidence="1" type="ORF">KIS1582_3736</name>
</gene>
<organism evidence="1 2">
    <name type="scientific">Cytobacillus firmus</name>
    <name type="common">Bacillus firmus</name>
    <dbReference type="NCBI Taxonomy" id="1399"/>
    <lineage>
        <taxon>Bacteria</taxon>
        <taxon>Bacillati</taxon>
        <taxon>Bacillota</taxon>
        <taxon>Bacilli</taxon>
        <taxon>Bacillales</taxon>
        <taxon>Bacillaceae</taxon>
        <taxon>Cytobacillus</taxon>
    </lineage>
</organism>
<dbReference type="InterPro" id="IPR006944">
    <property type="entry name" value="Phage/GTA_portal"/>
</dbReference>
<comment type="caution">
    <text evidence="1">The sequence shown here is derived from an EMBL/GenBank/DDBJ whole genome shotgun (WGS) entry which is preliminary data.</text>
</comment>
<dbReference type="Pfam" id="PF04860">
    <property type="entry name" value="Phage_portal"/>
    <property type="match status" value="1"/>
</dbReference>
<evidence type="ECO:0000313" key="2">
    <source>
        <dbReference type="Proteomes" id="UP000465778"/>
    </source>
</evidence>
<protein>
    <submittedName>
        <fullName evidence="1">Phage portal protein</fullName>
    </submittedName>
</protein>
<dbReference type="Gene3D" id="1.20.1270.210">
    <property type="match status" value="1"/>
</dbReference>
<dbReference type="InterPro" id="IPR006427">
    <property type="entry name" value="Portal_HK97"/>
</dbReference>
<accession>A0A800N9F8</accession>
<dbReference type="AlphaFoldDB" id="A0A800N9F8"/>
<dbReference type="Proteomes" id="UP000465778">
    <property type="component" value="Unassembled WGS sequence"/>
</dbReference>
<dbReference type="OrthoDB" id="9765386at2"/>
<evidence type="ECO:0000313" key="1">
    <source>
        <dbReference type="EMBL" id="KAF0822519.1"/>
    </source>
</evidence>
<name>A0A800N9F8_CYTFI</name>
<sequence>MKLIQQWKEFRQFQNEERSMTLEDILLRAGISTETVTKEQALNIPAVSAAVGLISDTVASLPIILYKEESGKVTEVKDDRVSLLNDDTKDSLDGFQFKKALVEDYLLDGAGYAYINRERNKIKSLHYVSYNNVSVNINADPIFKNYDILVNGTTYSDYEFIKLTRKTKDGVTGKGVIQENNKMLSVAYNSLVFEDILVRTGGNKKGFITSENKLDAEAITALKEAWKNLYKNNSENVVVLNKGLSFQEASNTSVEMELNSNKKTNSIEVCKMFKVPPSLFEGTATDEVHESFIKICINPILKAIETAVNKDLLLPSEKGSFYFAVDTNEILKGNILKRYQAYSEAVKAGWISKNEIRYREDYEAIEGLDIVTMSLGEVIYDTNSKKYFTPNMDSVTNSGMTKQALKGGGNIEN</sequence>
<reference evidence="1 2" key="1">
    <citation type="journal article" date="2020" name="G3 (Bethesda)">
        <title>Whole Genome Sequencing and Comparative Genomics of Two Nematicidal Bacillus Strains Reveals a Wide Range of Possible Virulence Factors.</title>
        <authorList>
            <person name="Susic N."/>
            <person name="Janezic S."/>
            <person name="Rupnik M."/>
            <person name="Geric Stare B."/>
        </authorList>
    </citation>
    <scope>NUCLEOTIDE SEQUENCE [LARGE SCALE GENOMIC DNA]</scope>
    <source>
        <strain evidence="1 2">I-1582</strain>
    </source>
</reference>